<name>A0ABQ6D3S7_9HYPH</name>
<accession>A0ABQ6D3S7</accession>
<reference evidence="2" key="1">
    <citation type="journal article" date="2019" name="Int. J. Syst. Evol. Microbiol.">
        <title>The Global Catalogue of Microorganisms (GCM) 10K type strain sequencing project: providing services to taxonomists for standard genome sequencing and annotation.</title>
        <authorList>
            <consortium name="The Broad Institute Genomics Platform"/>
            <consortium name="The Broad Institute Genome Sequencing Center for Infectious Disease"/>
            <person name="Wu L."/>
            <person name="Ma J."/>
        </authorList>
    </citation>
    <scope>NUCLEOTIDE SEQUENCE [LARGE SCALE GENOMIC DNA]</scope>
    <source>
        <strain evidence="2">NBRC 107710</strain>
    </source>
</reference>
<dbReference type="Proteomes" id="UP001156881">
    <property type="component" value="Unassembled WGS sequence"/>
</dbReference>
<proteinExistence type="predicted"/>
<keyword evidence="2" id="KW-1185">Reference proteome</keyword>
<gene>
    <name evidence="1" type="ORF">GCM10007884_27040</name>
</gene>
<evidence type="ECO:0000313" key="2">
    <source>
        <dbReference type="Proteomes" id="UP001156881"/>
    </source>
</evidence>
<dbReference type="EMBL" id="BSPG01000014">
    <property type="protein sequence ID" value="GLS44716.1"/>
    <property type="molecule type" value="Genomic_DNA"/>
</dbReference>
<comment type="caution">
    <text evidence="1">The sequence shown here is derived from an EMBL/GenBank/DDBJ whole genome shotgun (WGS) entry which is preliminary data.</text>
</comment>
<evidence type="ECO:0000313" key="1">
    <source>
        <dbReference type="EMBL" id="GLS44716.1"/>
    </source>
</evidence>
<protein>
    <submittedName>
        <fullName evidence="1">Uncharacterized protein</fullName>
    </submittedName>
</protein>
<organism evidence="1 2">
    <name type="scientific">Methylobacterium brachythecii</name>
    <dbReference type="NCBI Taxonomy" id="1176177"/>
    <lineage>
        <taxon>Bacteria</taxon>
        <taxon>Pseudomonadati</taxon>
        <taxon>Pseudomonadota</taxon>
        <taxon>Alphaproteobacteria</taxon>
        <taxon>Hyphomicrobiales</taxon>
        <taxon>Methylobacteriaceae</taxon>
        <taxon>Methylobacterium</taxon>
    </lineage>
</organism>
<sequence length="80" mass="8659">MRVTGEMDVMSAGVEARMPAPCFGRCSQRQRAEHQAEDDHSGPSDNVHVRSLSLVVASAVENEAEGGQITTSFVRRDKAT</sequence>